<dbReference type="STRING" id="485916.Dtox_0346"/>
<proteinExistence type="predicted"/>
<dbReference type="PROSITE" id="PS00211">
    <property type="entry name" value="ABC_TRANSPORTER_1"/>
    <property type="match status" value="2"/>
</dbReference>
<dbReference type="Proteomes" id="UP000002217">
    <property type="component" value="Chromosome"/>
</dbReference>
<dbReference type="PROSITE" id="PS50893">
    <property type="entry name" value="ABC_TRANSPORTER_2"/>
    <property type="match status" value="2"/>
</dbReference>
<dbReference type="KEGG" id="dae:Dtox_0346"/>
<gene>
    <name evidence="5" type="ordered locus">Dtox_0346</name>
</gene>
<dbReference type="InterPro" id="IPR017871">
    <property type="entry name" value="ABC_transporter-like_CS"/>
</dbReference>
<dbReference type="GO" id="GO:0015833">
    <property type="term" value="P:peptide transport"/>
    <property type="evidence" value="ECO:0007669"/>
    <property type="project" value="InterPro"/>
</dbReference>
<dbReference type="InterPro" id="IPR013563">
    <property type="entry name" value="Oligopep_ABC_C"/>
</dbReference>
<keyword evidence="1" id="KW-0813">Transport</keyword>
<dbReference type="InterPro" id="IPR003439">
    <property type="entry name" value="ABC_transporter-like_ATP-bd"/>
</dbReference>
<dbReference type="NCBIfam" id="NF008453">
    <property type="entry name" value="PRK11308.1"/>
    <property type="match status" value="2"/>
</dbReference>
<dbReference type="OrthoDB" id="501320at2"/>
<evidence type="ECO:0000256" key="2">
    <source>
        <dbReference type="ARBA" id="ARBA00022741"/>
    </source>
</evidence>
<organism evidence="5 6">
    <name type="scientific">Desulfofarcimen acetoxidans (strain ATCC 49208 / DSM 771 / KCTC 5769 / VKM B-1644 / 5575)</name>
    <name type="common">Desulfotomaculum acetoxidans</name>
    <dbReference type="NCBI Taxonomy" id="485916"/>
    <lineage>
        <taxon>Bacteria</taxon>
        <taxon>Bacillati</taxon>
        <taxon>Bacillota</taxon>
        <taxon>Clostridia</taxon>
        <taxon>Eubacteriales</taxon>
        <taxon>Peptococcaceae</taxon>
        <taxon>Desulfofarcimen</taxon>
    </lineage>
</organism>
<dbReference type="eggNOG" id="COG4172">
    <property type="taxonomic scope" value="Bacteria"/>
</dbReference>
<evidence type="ECO:0000259" key="4">
    <source>
        <dbReference type="PROSITE" id="PS50893"/>
    </source>
</evidence>
<dbReference type="InterPro" id="IPR003593">
    <property type="entry name" value="AAA+_ATPase"/>
</dbReference>
<evidence type="ECO:0000313" key="5">
    <source>
        <dbReference type="EMBL" id="ACV61299.1"/>
    </source>
</evidence>
<dbReference type="AlphaFoldDB" id="C8W4U7"/>
<dbReference type="PANTHER" id="PTHR43776">
    <property type="entry name" value="TRANSPORT ATP-BINDING PROTEIN"/>
    <property type="match status" value="1"/>
</dbReference>
<protein>
    <submittedName>
        <fullName evidence="5">Oligopeptide/dipeptide ABC transporter, ATPase subunit</fullName>
    </submittedName>
</protein>
<dbReference type="HOGENOM" id="CLU_000604_86_2_9"/>
<dbReference type="RefSeq" id="WP_015756020.1">
    <property type="nucleotide sequence ID" value="NC_013216.1"/>
</dbReference>
<dbReference type="Gene3D" id="3.40.50.300">
    <property type="entry name" value="P-loop containing nucleotide triphosphate hydrolases"/>
    <property type="match status" value="2"/>
</dbReference>
<dbReference type="Pfam" id="PF00005">
    <property type="entry name" value="ABC_tran"/>
    <property type="match status" value="2"/>
</dbReference>
<dbReference type="InterPro" id="IPR027417">
    <property type="entry name" value="P-loop_NTPase"/>
</dbReference>
<name>C8W4U7_DESAS</name>
<keyword evidence="2" id="KW-0547">Nucleotide-binding</keyword>
<dbReference type="Pfam" id="PF08352">
    <property type="entry name" value="oligo_HPY"/>
    <property type="match status" value="1"/>
</dbReference>
<dbReference type="GO" id="GO:0055085">
    <property type="term" value="P:transmembrane transport"/>
    <property type="evidence" value="ECO:0007669"/>
    <property type="project" value="UniProtKB-ARBA"/>
</dbReference>
<dbReference type="EMBL" id="CP001720">
    <property type="protein sequence ID" value="ACV61299.1"/>
    <property type="molecule type" value="Genomic_DNA"/>
</dbReference>
<accession>C8W4U7</accession>
<feature type="domain" description="ABC transporter" evidence="4">
    <location>
        <begin position="306"/>
        <end position="544"/>
    </location>
</feature>
<dbReference type="SUPFAM" id="SSF52540">
    <property type="entry name" value="P-loop containing nucleoside triphosphate hydrolases"/>
    <property type="match status" value="2"/>
</dbReference>
<dbReference type="NCBIfam" id="TIGR01727">
    <property type="entry name" value="oligo_HPY"/>
    <property type="match status" value="1"/>
</dbReference>
<dbReference type="GO" id="GO:0005524">
    <property type="term" value="F:ATP binding"/>
    <property type="evidence" value="ECO:0007669"/>
    <property type="project" value="UniProtKB-KW"/>
</dbReference>
<evidence type="ECO:0000256" key="3">
    <source>
        <dbReference type="ARBA" id="ARBA00022840"/>
    </source>
</evidence>
<sequence>MLSISNLKVRFGERYILDGINLEIPPGQILALIGESGAGKTTLGRTILRLHDGVIEGNISWNGIELVNLPEEDMRQIRWNSISMVFQNAGEALNPVITVLEQVAEPLLVHARLKKKEARAKARLLLAEAGLPLDRVNAYPPQLSGGEKQRAVIAMALANSPELIILDEPTAAMDGLTRREILELLKRTSEHCAMLLVTHDLSAAAALADHTAVLYDGKIIEAGATGALLEQPGHPYTRGLLRSYPNMTTTKDMQGIKGKLEHCGSGCRFANRCTQAREICASAEPDLNYYNDRQIACHRGGIVPLLQISNLDCHFGPVKVVDGVNLTVFEGETLALVGQSGSGKTTLAATIMGILQPKRGNIVFDEINIGKKRDRSLFKQLQMIFQNPSESISHRATVLEAVREPLDIQNIGSCEERIEKVRRVLEEVQLSSDDTFLGKYPHHLSGGEAQRVAIARAMILQPKLIVADEPTSALDASVQAKILKLLLHLQEERGLALLFITHDIALARKVSDRIAVMRSGRIIEEGLSSRITSQPQNDYTRELLSAAPSLENSLIFEETGRNNMGYRYRLGM</sequence>
<keyword evidence="3" id="KW-0067">ATP-binding</keyword>
<evidence type="ECO:0000313" key="6">
    <source>
        <dbReference type="Proteomes" id="UP000002217"/>
    </source>
</evidence>
<dbReference type="SMART" id="SM00382">
    <property type="entry name" value="AAA"/>
    <property type="match status" value="2"/>
</dbReference>
<evidence type="ECO:0000256" key="1">
    <source>
        <dbReference type="ARBA" id="ARBA00022448"/>
    </source>
</evidence>
<reference evidence="5 6" key="1">
    <citation type="journal article" date="2009" name="Stand. Genomic Sci.">
        <title>Complete genome sequence of Desulfotomaculum acetoxidans type strain (5575).</title>
        <authorList>
            <person name="Spring S."/>
            <person name="Lapidus A."/>
            <person name="Schroder M."/>
            <person name="Gleim D."/>
            <person name="Sims D."/>
            <person name="Meincke L."/>
            <person name="Glavina Del Rio T."/>
            <person name="Tice H."/>
            <person name="Copeland A."/>
            <person name="Cheng J.F."/>
            <person name="Lucas S."/>
            <person name="Chen F."/>
            <person name="Nolan M."/>
            <person name="Bruce D."/>
            <person name="Goodwin L."/>
            <person name="Pitluck S."/>
            <person name="Ivanova N."/>
            <person name="Mavromatis K."/>
            <person name="Mikhailova N."/>
            <person name="Pati A."/>
            <person name="Chen A."/>
            <person name="Palaniappan K."/>
            <person name="Land M."/>
            <person name="Hauser L."/>
            <person name="Chang Y.J."/>
            <person name="Jeffries C.D."/>
            <person name="Chain P."/>
            <person name="Saunders E."/>
            <person name="Brettin T."/>
            <person name="Detter J.C."/>
            <person name="Goker M."/>
            <person name="Bristow J."/>
            <person name="Eisen J.A."/>
            <person name="Markowitz V."/>
            <person name="Hugenholtz P."/>
            <person name="Kyrpides N.C."/>
            <person name="Klenk H.P."/>
            <person name="Han C."/>
        </authorList>
    </citation>
    <scope>NUCLEOTIDE SEQUENCE [LARGE SCALE GENOMIC DNA]</scope>
    <source>
        <strain evidence="6">ATCC 49208 / DSM 771 / VKM B-1644</strain>
    </source>
</reference>
<feature type="domain" description="ABC transporter" evidence="4">
    <location>
        <begin position="2"/>
        <end position="241"/>
    </location>
</feature>
<dbReference type="CDD" id="cd03257">
    <property type="entry name" value="ABC_NikE_OppD_transporters"/>
    <property type="match status" value="2"/>
</dbReference>
<dbReference type="GO" id="GO:0016887">
    <property type="term" value="F:ATP hydrolysis activity"/>
    <property type="evidence" value="ECO:0007669"/>
    <property type="project" value="InterPro"/>
</dbReference>
<keyword evidence="6" id="KW-1185">Reference proteome</keyword>
<dbReference type="InterPro" id="IPR050319">
    <property type="entry name" value="ABC_transp_ATP-bind"/>
</dbReference>